<dbReference type="RefSeq" id="WP_158218212.1">
    <property type="nucleotide sequence ID" value="NZ_NISI01000002.1"/>
</dbReference>
<dbReference type="EMBL" id="NISI01000002">
    <property type="protein sequence ID" value="OWR04755.1"/>
    <property type="molecule type" value="Genomic_DNA"/>
</dbReference>
<evidence type="ECO:0008006" key="3">
    <source>
        <dbReference type="Google" id="ProtNLM"/>
    </source>
</evidence>
<dbReference type="AlphaFoldDB" id="A0A254N9T3"/>
<name>A0A254N9T3_9BURK</name>
<dbReference type="Proteomes" id="UP000197446">
    <property type="component" value="Unassembled WGS sequence"/>
</dbReference>
<reference evidence="1 2" key="1">
    <citation type="journal article" date="2007" name="Int. J. Syst. Evol. Microbiol.">
        <title>Description of Pelomonas aquatica sp. nov. and Pelomonas puraquae sp. nov., isolated from industrial and haemodialysis water.</title>
        <authorList>
            <person name="Gomila M."/>
            <person name="Bowien B."/>
            <person name="Falsen E."/>
            <person name="Moore E.R."/>
            <person name="Lalucat J."/>
        </authorList>
    </citation>
    <scope>NUCLEOTIDE SEQUENCE [LARGE SCALE GENOMIC DNA]</scope>
    <source>
        <strain evidence="1 2">CCUG 52769</strain>
    </source>
</reference>
<organism evidence="1 2">
    <name type="scientific">Roseateles puraquae</name>
    <dbReference type="NCBI Taxonomy" id="431059"/>
    <lineage>
        <taxon>Bacteria</taxon>
        <taxon>Pseudomonadati</taxon>
        <taxon>Pseudomonadota</taxon>
        <taxon>Betaproteobacteria</taxon>
        <taxon>Burkholderiales</taxon>
        <taxon>Sphaerotilaceae</taxon>
        <taxon>Roseateles</taxon>
    </lineage>
</organism>
<evidence type="ECO:0000313" key="2">
    <source>
        <dbReference type="Proteomes" id="UP000197446"/>
    </source>
</evidence>
<keyword evidence="2" id="KW-1185">Reference proteome</keyword>
<sequence>MSASLAHASPCAIDGEYLRKDGANLSISAASESPDGSISVRVQVQAFGNIAPDGAPRYGNLEGELQLSRDHCAGVVVSEELRCKMVFNFADRTVQLREIGRCFTGTGVSADGLYSKRPNRVVRGSPNE</sequence>
<comment type="caution">
    <text evidence="1">The sequence shown here is derived from an EMBL/GenBank/DDBJ whole genome shotgun (WGS) entry which is preliminary data.</text>
</comment>
<gene>
    <name evidence="1" type="ORF">CDO81_09265</name>
</gene>
<accession>A0A254N9T3</accession>
<proteinExistence type="predicted"/>
<protein>
    <recommendedName>
        <fullName evidence="3">DUF3617 domain-containing protein</fullName>
    </recommendedName>
</protein>
<evidence type="ECO:0000313" key="1">
    <source>
        <dbReference type="EMBL" id="OWR04755.1"/>
    </source>
</evidence>